<proteinExistence type="predicted"/>
<evidence type="ECO:0000313" key="6">
    <source>
        <dbReference type="Proteomes" id="UP000245133"/>
    </source>
</evidence>
<organism evidence="5 6">
    <name type="scientific">Leptospira ryugenii</name>
    <dbReference type="NCBI Taxonomy" id="1917863"/>
    <lineage>
        <taxon>Bacteria</taxon>
        <taxon>Pseudomonadati</taxon>
        <taxon>Spirochaetota</taxon>
        <taxon>Spirochaetia</taxon>
        <taxon>Leptospirales</taxon>
        <taxon>Leptospiraceae</taxon>
        <taxon>Leptospira</taxon>
    </lineage>
</organism>
<dbReference type="GO" id="GO:0003841">
    <property type="term" value="F:1-acylglycerol-3-phosphate O-acyltransferase activity"/>
    <property type="evidence" value="ECO:0007669"/>
    <property type="project" value="TreeGrafter"/>
</dbReference>
<dbReference type="EMBL" id="BFBB01000008">
    <property type="protein sequence ID" value="GBF51580.1"/>
    <property type="molecule type" value="Genomic_DNA"/>
</dbReference>
<dbReference type="OrthoDB" id="9803035at2"/>
<dbReference type="PANTHER" id="PTHR10434">
    <property type="entry name" value="1-ACYL-SN-GLYCEROL-3-PHOSPHATE ACYLTRANSFERASE"/>
    <property type="match status" value="1"/>
</dbReference>
<dbReference type="Pfam" id="PF01553">
    <property type="entry name" value="Acyltransferase"/>
    <property type="match status" value="2"/>
</dbReference>
<dbReference type="CDD" id="cd07989">
    <property type="entry name" value="LPLAT_AGPAT-like"/>
    <property type="match status" value="1"/>
</dbReference>
<dbReference type="GO" id="GO:0006654">
    <property type="term" value="P:phosphatidic acid biosynthetic process"/>
    <property type="evidence" value="ECO:0007669"/>
    <property type="project" value="TreeGrafter"/>
</dbReference>
<keyword evidence="2 5" id="KW-0808">Transferase</keyword>
<dbReference type="RefSeq" id="WP_108977900.1">
    <property type="nucleotide sequence ID" value="NZ_BFBB01000008.1"/>
</dbReference>
<feature type="domain" description="Phospholipid/glycerol acyltransferase" evidence="4">
    <location>
        <begin position="48"/>
        <end position="208"/>
    </location>
</feature>
<evidence type="ECO:0000256" key="1">
    <source>
        <dbReference type="ARBA" id="ARBA00005189"/>
    </source>
</evidence>
<accession>A0A2P2E3X5</accession>
<protein>
    <submittedName>
        <fullName evidence="5">Acyltransferase</fullName>
    </submittedName>
</protein>
<dbReference type="AlphaFoldDB" id="A0A2P2E3X5"/>
<gene>
    <name evidence="5" type="ORF">LPTSP4_31180</name>
</gene>
<evidence type="ECO:0000256" key="2">
    <source>
        <dbReference type="ARBA" id="ARBA00022679"/>
    </source>
</evidence>
<evidence type="ECO:0000313" key="5">
    <source>
        <dbReference type="EMBL" id="GBF51580.1"/>
    </source>
</evidence>
<evidence type="ECO:0000259" key="4">
    <source>
        <dbReference type="SMART" id="SM00563"/>
    </source>
</evidence>
<dbReference type="SMART" id="SM00563">
    <property type="entry name" value="PlsC"/>
    <property type="match status" value="1"/>
</dbReference>
<comment type="caution">
    <text evidence="5">The sequence shown here is derived from an EMBL/GenBank/DDBJ whole genome shotgun (WGS) entry which is preliminary data.</text>
</comment>
<dbReference type="InterPro" id="IPR002123">
    <property type="entry name" value="Plipid/glycerol_acylTrfase"/>
</dbReference>
<dbReference type="Proteomes" id="UP000245133">
    <property type="component" value="Unassembled WGS sequence"/>
</dbReference>
<dbReference type="SUPFAM" id="SSF69593">
    <property type="entry name" value="Glycerol-3-phosphate (1)-acyltransferase"/>
    <property type="match status" value="2"/>
</dbReference>
<comment type="pathway">
    <text evidence="1">Lipid metabolism.</text>
</comment>
<dbReference type="PANTHER" id="PTHR10434:SF40">
    <property type="entry name" value="1-ACYL-SN-GLYCEROL-3-PHOSPHATE ACYLTRANSFERASE"/>
    <property type="match status" value="1"/>
</dbReference>
<evidence type="ECO:0000256" key="3">
    <source>
        <dbReference type="ARBA" id="ARBA00023315"/>
    </source>
</evidence>
<sequence length="270" mass="30177">MTEKETPSLESLFIIPREVPKTILRNLLELIYDVQVTGSQYIPKEGGALIISNHTDYLDIPVQGTYTDRKIVYLGKYELFHPQEDILRYLNHKNSPFRFPPLSLTKPLIEITLASLGEIYKANLLSWGGTPIIRNAANESDMDKKQAMEYYAKLEDYMVSLMLAGEVLSIYPEGTRSETGEMAPFKAMAAKLAIRAQVPIIPSGISGATNMSKPMAFLTGEAFKAKIRYNIGKPILPSEFPGGPEKKAAKELTEMCEQRVRQLMSAPESN</sequence>
<name>A0A2P2E3X5_9LEPT</name>
<keyword evidence="6" id="KW-1185">Reference proteome</keyword>
<keyword evidence="3 5" id="KW-0012">Acyltransferase</keyword>
<reference evidence="5 6" key="1">
    <citation type="submission" date="2018-02" db="EMBL/GenBank/DDBJ databases">
        <title>Novel Leptospira species isolated from soil and water in Japan.</title>
        <authorList>
            <person name="Nakao R."/>
            <person name="Masuzawa T."/>
        </authorList>
    </citation>
    <scope>NUCLEOTIDE SEQUENCE [LARGE SCALE GENOMIC DNA]</scope>
    <source>
        <strain evidence="5 6">YH101</strain>
    </source>
</reference>